<dbReference type="EMBL" id="JAQFWP010000024">
    <property type="protein sequence ID" value="MDA2805711.1"/>
    <property type="molecule type" value="Genomic_DNA"/>
</dbReference>
<dbReference type="Proteomes" id="UP001165685">
    <property type="component" value="Unassembled WGS sequence"/>
</dbReference>
<evidence type="ECO:0000313" key="2">
    <source>
        <dbReference type="EMBL" id="MDA2805711.1"/>
    </source>
</evidence>
<feature type="compositionally biased region" description="Basic and acidic residues" evidence="1">
    <location>
        <begin position="217"/>
        <end position="228"/>
    </location>
</feature>
<gene>
    <name evidence="2" type="ORF">O4U47_14425</name>
</gene>
<feature type="region of interest" description="Disordered" evidence="1">
    <location>
        <begin position="1"/>
        <end position="133"/>
    </location>
</feature>
<dbReference type="RefSeq" id="WP_270678364.1">
    <property type="nucleotide sequence ID" value="NZ_JAQFWP010000024.1"/>
</dbReference>
<feature type="compositionally biased region" description="Basic and acidic residues" evidence="1">
    <location>
        <begin position="118"/>
        <end position="128"/>
    </location>
</feature>
<organism evidence="2 3">
    <name type="scientific">Nocardiopsis suaedae</name>
    <dbReference type="NCBI Taxonomy" id="3018444"/>
    <lineage>
        <taxon>Bacteria</taxon>
        <taxon>Bacillati</taxon>
        <taxon>Actinomycetota</taxon>
        <taxon>Actinomycetes</taxon>
        <taxon>Streptosporangiales</taxon>
        <taxon>Nocardiopsidaceae</taxon>
        <taxon>Nocardiopsis</taxon>
    </lineage>
</organism>
<evidence type="ECO:0000256" key="1">
    <source>
        <dbReference type="SAM" id="MobiDB-lite"/>
    </source>
</evidence>
<sequence length="246" mass="26262">MHNTPSELPVHPVTGLPALGIVGGRPVWPVLGGAPNEEGDGNDEQDASDDQGPDDDQGGDDEDESDPEGAEALGDAGKRALDATKQKWKSERQKRREAEAELEKLRNGTQGGDGDDAEAVRREAERAATAKANKRVVRSEVRAAAAGKLADPADALAHLDTDAFEVGEDGEVDGEEIAEAIDDLLKRKPYLAAQGRRFQGTAEGGARKGKSRPTQLTRDDLKRMSDEQIVKAKAEGRLDDALGIKR</sequence>
<name>A0ABT4TM77_9ACTN</name>
<accession>A0ABT4TM77</accession>
<reference evidence="2" key="1">
    <citation type="submission" date="2023-01" db="EMBL/GenBank/DDBJ databases">
        <title>Draft genome sequence of Nocardiopsis sp. LSu2-4 isolated from halophytes.</title>
        <authorList>
            <person name="Duangmal K."/>
            <person name="Chantavorakit T."/>
        </authorList>
    </citation>
    <scope>NUCLEOTIDE SEQUENCE</scope>
    <source>
        <strain evidence="2">LSu2-4</strain>
    </source>
</reference>
<feature type="compositionally biased region" description="Acidic residues" evidence="1">
    <location>
        <begin position="37"/>
        <end position="69"/>
    </location>
</feature>
<protein>
    <recommendedName>
        <fullName evidence="4">Scaffolding protein</fullName>
    </recommendedName>
</protein>
<keyword evidence="3" id="KW-1185">Reference proteome</keyword>
<evidence type="ECO:0008006" key="4">
    <source>
        <dbReference type="Google" id="ProtNLM"/>
    </source>
</evidence>
<evidence type="ECO:0000313" key="3">
    <source>
        <dbReference type="Proteomes" id="UP001165685"/>
    </source>
</evidence>
<proteinExistence type="predicted"/>
<feature type="compositionally biased region" description="Basic and acidic residues" evidence="1">
    <location>
        <begin position="76"/>
        <end position="106"/>
    </location>
</feature>
<feature type="region of interest" description="Disordered" evidence="1">
    <location>
        <begin position="195"/>
        <end position="228"/>
    </location>
</feature>
<comment type="caution">
    <text evidence="2">The sequence shown here is derived from an EMBL/GenBank/DDBJ whole genome shotgun (WGS) entry which is preliminary data.</text>
</comment>